<organism evidence="4 5">
    <name type="scientific">Malus baccata</name>
    <name type="common">Siberian crab apple</name>
    <name type="synonym">Pyrus baccata</name>
    <dbReference type="NCBI Taxonomy" id="106549"/>
    <lineage>
        <taxon>Eukaryota</taxon>
        <taxon>Viridiplantae</taxon>
        <taxon>Streptophyta</taxon>
        <taxon>Embryophyta</taxon>
        <taxon>Tracheophyta</taxon>
        <taxon>Spermatophyta</taxon>
        <taxon>Magnoliopsida</taxon>
        <taxon>eudicotyledons</taxon>
        <taxon>Gunneridae</taxon>
        <taxon>Pentapetalae</taxon>
        <taxon>rosids</taxon>
        <taxon>fabids</taxon>
        <taxon>Rosales</taxon>
        <taxon>Rosaceae</taxon>
        <taxon>Amygdaloideae</taxon>
        <taxon>Maleae</taxon>
        <taxon>Malus</taxon>
    </lineage>
</organism>
<dbReference type="InterPro" id="IPR000864">
    <property type="entry name" value="Prot_inh_pot1"/>
</dbReference>
<evidence type="ECO:0000313" key="4">
    <source>
        <dbReference type="EMBL" id="TQE00797.1"/>
    </source>
</evidence>
<comment type="similarity">
    <text evidence="1">Belongs to the protease inhibitor I13 (potato type I serine protease inhibitor) family.</text>
</comment>
<sequence length="76" mass="8389">MASDPCEGTEGKYVWPELLGDEGMVAEATIKRENSTVNIEIVVEGTILPADFRCVADRVRVWFDTDGFVTRVLVIG</sequence>
<evidence type="ECO:0000256" key="3">
    <source>
        <dbReference type="ARBA" id="ARBA00022900"/>
    </source>
</evidence>
<dbReference type="EMBL" id="VIEB01000206">
    <property type="protein sequence ID" value="TQE00797.1"/>
    <property type="molecule type" value="Genomic_DNA"/>
</dbReference>
<evidence type="ECO:0000256" key="1">
    <source>
        <dbReference type="ARBA" id="ARBA00008210"/>
    </source>
</evidence>
<keyword evidence="5" id="KW-1185">Reference proteome</keyword>
<dbReference type="PANTHER" id="PTHR33091">
    <property type="entry name" value="PROTEIN, PUTATIVE, EXPRESSED-RELATED"/>
    <property type="match status" value="1"/>
</dbReference>
<dbReference type="PANTHER" id="PTHR33091:SF110">
    <property type="entry name" value="GLU S.GRISEUS PROTEASE INHIBITOR-LIKE"/>
    <property type="match status" value="1"/>
</dbReference>
<dbReference type="GO" id="GO:0004867">
    <property type="term" value="F:serine-type endopeptidase inhibitor activity"/>
    <property type="evidence" value="ECO:0007669"/>
    <property type="project" value="UniProtKB-KW"/>
</dbReference>
<dbReference type="PROSITE" id="PS00285">
    <property type="entry name" value="POTATO_INHIBITOR"/>
    <property type="match status" value="1"/>
</dbReference>
<keyword evidence="3" id="KW-0722">Serine protease inhibitor</keyword>
<reference evidence="4 5" key="1">
    <citation type="journal article" date="2019" name="G3 (Bethesda)">
        <title>Sequencing of a Wild Apple (Malus baccata) Genome Unravels the Differences Between Cultivated and Wild Apple Species Regarding Disease Resistance and Cold Tolerance.</title>
        <authorList>
            <person name="Chen X."/>
        </authorList>
    </citation>
    <scope>NUCLEOTIDE SEQUENCE [LARGE SCALE GENOMIC DNA]</scope>
    <source>
        <strain evidence="5">cv. Shandingzi</strain>
        <tissue evidence="4">Leaves</tissue>
    </source>
</reference>
<name>A0A540MPS4_MALBA</name>
<dbReference type="AlphaFoldDB" id="A0A540MPS4"/>
<dbReference type="SUPFAM" id="SSF54654">
    <property type="entry name" value="CI-2 family of serine protease inhibitors"/>
    <property type="match status" value="1"/>
</dbReference>
<dbReference type="GO" id="GO:0009611">
    <property type="term" value="P:response to wounding"/>
    <property type="evidence" value="ECO:0007669"/>
    <property type="project" value="InterPro"/>
</dbReference>
<proteinExistence type="inferred from homology"/>
<comment type="caution">
    <text evidence="4">The sequence shown here is derived from an EMBL/GenBank/DDBJ whole genome shotgun (WGS) entry which is preliminary data.</text>
</comment>
<evidence type="ECO:0000256" key="2">
    <source>
        <dbReference type="ARBA" id="ARBA00022690"/>
    </source>
</evidence>
<dbReference type="Pfam" id="PF00280">
    <property type="entry name" value="potato_inhibit"/>
    <property type="match status" value="1"/>
</dbReference>
<accession>A0A540MPS4</accession>
<dbReference type="STRING" id="106549.A0A540MPS4"/>
<dbReference type="InterPro" id="IPR036354">
    <property type="entry name" value="Prot_inh_pot1_sf"/>
</dbReference>
<evidence type="ECO:0000313" key="5">
    <source>
        <dbReference type="Proteomes" id="UP000315295"/>
    </source>
</evidence>
<gene>
    <name evidence="4" type="ORF">C1H46_013592</name>
</gene>
<keyword evidence="2" id="KW-0646">Protease inhibitor</keyword>
<dbReference type="Proteomes" id="UP000315295">
    <property type="component" value="Unassembled WGS sequence"/>
</dbReference>
<dbReference type="Gene3D" id="3.30.10.10">
    <property type="entry name" value="Trypsin Inhibitor V, subunit A"/>
    <property type="match status" value="1"/>
</dbReference>
<protein>
    <submittedName>
        <fullName evidence="4">Uncharacterized protein</fullName>
    </submittedName>
</protein>